<proteinExistence type="predicted"/>
<dbReference type="Gene3D" id="3.30.110.150">
    <property type="entry name" value="SepF-like protein"/>
    <property type="match status" value="1"/>
</dbReference>
<feature type="non-terminal residue" evidence="1">
    <location>
        <position position="1"/>
    </location>
</feature>
<protein>
    <recommendedName>
        <fullName evidence="2">Cell division protein SepF</fullName>
    </recommendedName>
</protein>
<dbReference type="EMBL" id="LAZR01015141">
    <property type="protein sequence ID" value="KKM14455.1"/>
    <property type="molecule type" value="Genomic_DNA"/>
</dbReference>
<reference evidence="1" key="1">
    <citation type="journal article" date="2015" name="Nature">
        <title>Complex archaea that bridge the gap between prokaryotes and eukaryotes.</title>
        <authorList>
            <person name="Spang A."/>
            <person name="Saw J.H."/>
            <person name="Jorgensen S.L."/>
            <person name="Zaremba-Niedzwiedzka K."/>
            <person name="Martijn J."/>
            <person name="Lind A.E."/>
            <person name="van Eijk R."/>
            <person name="Schleper C."/>
            <person name="Guy L."/>
            <person name="Ettema T.J."/>
        </authorList>
    </citation>
    <scope>NUCLEOTIDE SEQUENCE</scope>
</reference>
<dbReference type="InterPro" id="IPR038594">
    <property type="entry name" value="SepF-like_sf"/>
</dbReference>
<gene>
    <name evidence="1" type="ORF">LCGC14_1705970</name>
</gene>
<sequence>LKRCIEELKAFLREIGGSLGRLGDNYLILTPNAHIKIAS</sequence>
<evidence type="ECO:0000313" key="1">
    <source>
        <dbReference type="EMBL" id="KKM14455.1"/>
    </source>
</evidence>
<accession>A0A0F9KGM5</accession>
<comment type="caution">
    <text evidence="1">The sequence shown here is derived from an EMBL/GenBank/DDBJ whole genome shotgun (WGS) entry which is preliminary data.</text>
</comment>
<evidence type="ECO:0008006" key="2">
    <source>
        <dbReference type="Google" id="ProtNLM"/>
    </source>
</evidence>
<organism evidence="1">
    <name type="scientific">marine sediment metagenome</name>
    <dbReference type="NCBI Taxonomy" id="412755"/>
    <lineage>
        <taxon>unclassified sequences</taxon>
        <taxon>metagenomes</taxon>
        <taxon>ecological metagenomes</taxon>
    </lineage>
</organism>
<name>A0A0F9KGM5_9ZZZZ</name>
<dbReference type="AlphaFoldDB" id="A0A0F9KGM5"/>